<comment type="caution">
    <text evidence="3">The sequence shown here is derived from an EMBL/GenBank/DDBJ whole genome shotgun (WGS) entry which is preliminary data.</text>
</comment>
<sequence>MEEFLSKTTQLYVSDEDEWEVDQSLSSTIAKNNMRGRLCTNVDHSRGMFLSFSFASEQIQSRILAKMPWYLSNGLLILGKMVNTNESWKDDLTAFPIWGRALGVPIDYLTEKNTFRLASMAGTVISINNSDVSKMVTNGVFRFQIWMSINKPVCPGYLLPCRGSKVWIAFKYDELPFMCFRCGRIGHNQEDCSLEFKEIIGAARERAKAYRLWLKVENETRDGFHEGLRGSRIELQKGTKEQPNVIMPNQGLRTSNSFSLLTEPMETGRTLLAEKQLVNDTVGGTLEAGKASDNEVEPQKLYTSAIRGDLGIQEEVSRGKRRMMENGSISGFGKLQKTVNPSVTTMGTQQLFDVPITFQQESDGVDGGPSFVFGPSQQSITKAQRQKVALFEANPAAKEELEEFKRAFWENRNKRWNNLPVLEGARLIDWVLNSYPTNTSNRDLLCTEKTKLATDLGRWLAPPNGCTAFTVMQLWRMAKKECVWVLSGGTGVVSKEEP</sequence>
<gene>
    <name evidence="3" type="ORF">F8388_023518</name>
</gene>
<evidence type="ECO:0000313" key="3">
    <source>
        <dbReference type="EMBL" id="KAF4383826.1"/>
    </source>
</evidence>
<organism evidence="3 4">
    <name type="scientific">Cannabis sativa</name>
    <name type="common">Hemp</name>
    <name type="synonym">Marijuana</name>
    <dbReference type="NCBI Taxonomy" id="3483"/>
    <lineage>
        <taxon>Eukaryota</taxon>
        <taxon>Viridiplantae</taxon>
        <taxon>Streptophyta</taxon>
        <taxon>Embryophyta</taxon>
        <taxon>Tracheophyta</taxon>
        <taxon>Spermatophyta</taxon>
        <taxon>Magnoliopsida</taxon>
        <taxon>eudicotyledons</taxon>
        <taxon>Gunneridae</taxon>
        <taxon>Pentapetalae</taxon>
        <taxon>rosids</taxon>
        <taxon>fabids</taxon>
        <taxon>Rosales</taxon>
        <taxon>Cannabaceae</taxon>
        <taxon>Cannabis</taxon>
    </lineage>
</organism>
<dbReference type="PANTHER" id="PTHR31286:SF178">
    <property type="entry name" value="DUF4283 DOMAIN-CONTAINING PROTEIN"/>
    <property type="match status" value="1"/>
</dbReference>
<dbReference type="Pfam" id="PF14392">
    <property type="entry name" value="zf-CCHC_4"/>
    <property type="match status" value="1"/>
</dbReference>
<dbReference type="InterPro" id="IPR025836">
    <property type="entry name" value="Zn_knuckle_CX2CX4HX4C"/>
</dbReference>
<reference evidence="3 4" key="1">
    <citation type="journal article" date="2020" name="bioRxiv">
        <title>Sequence and annotation of 42 cannabis genomes reveals extensive copy number variation in cannabinoid synthesis and pathogen resistance genes.</title>
        <authorList>
            <person name="Mckernan K.J."/>
            <person name="Helbert Y."/>
            <person name="Kane L.T."/>
            <person name="Ebling H."/>
            <person name="Zhang L."/>
            <person name="Liu B."/>
            <person name="Eaton Z."/>
            <person name="Mclaughlin S."/>
            <person name="Kingan S."/>
            <person name="Baybayan P."/>
            <person name="Concepcion G."/>
            <person name="Jordan M."/>
            <person name="Riva A."/>
            <person name="Barbazuk W."/>
            <person name="Harkins T."/>
        </authorList>
    </citation>
    <scope>NUCLEOTIDE SEQUENCE [LARGE SCALE GENOMIC DNA]</scope>
    <source>
        <strain evidence="4">cv. Jamaican Lion 4</strain>
        <tissue evidence="3">Leaf</tissue>
    </source>
</reference>
<dbReference type="EMBL" id="JAATIP010000051">
    <property type="protein sequence ID" value="KAF4383826.1"/>
    <property type="molecule type" value="Genomic_DNA"/>
</dbReference>
<dbReference type="InterPro" id="IPR001878">
    <property type="entry name" value="Znf_CCHC"/>
</dbReference>
<dbReference type="PROSITE" id="PS50158">
    <property type="entry name" value="ZF_CCHC"/>
    <property type="match status" value="1"/>
</dbReference>
<name>A0A7J6GLM9_CANSA</name>
<keyword evidence="1" id="KW-0862">Zinc</keyword>
<keyword evidence="1" id="KW-0863">Zinc-finger</keyword>
<keyword evidence="1" id="KW-0479">Metal-binding</keyword>
<dbReference type="Proteomes" id="UP000525078">
    <property type="component" value="Unassembled WGS sequence"/>
</dbReference>
<evidence type="ECO:0000259" key="2">
    <source>
        <dbReference type="PROSITE" id="PS50158"/>
    </source>
</evidence>
<dbReference type="InterPro" id="IPR040256">
    <property type="entry name" value="At4g02000-like"/>
</dbReference>
<evidence type="ECO:0000313" key="4">
    <source>
        <dbReference type="Proteomes" id="UP000525078"/>
    </source>
</evidence>
<proteinExistence type="predicted"/>
<dbReference type="PANTHER" id="PTHR31286">
    <property type="entry name" value="GLYCINE-RICH CELL WALL STRUCTURAL PROTEIN 1.8-LIKE"/>
    <property type="match status" value="1"/>
</dbReference>
<evidence type="ECO:0000256" key="1">
    <source>
        <dbReference type="PROSITE-ProRule" id="PRU00047"/>
    </source>
</evidence>
<feature type="domain" description="CCHC-type" evidence="2">
    <location>
        <begin position="179"/>
        <end position="192"/>
    </location>
</feature>
<dbReference type="AlphaFoldDB" id="A0A7J6GLM9"/>
<dbReference type="GO" id="GO:0008270">
    <property type="term" value="F:zinc ion binding"/>
    <property type="evidence" value="ECO:0007669"/>
    <property type="project" value="UniProtKB-KW"/>
</dbReference>
<accession>A0A7J6GLM9</accession>
<protein>
    <recommendedName>
        <fullName evidence="2">CCHC-type domain-containing protein</fullName>
    </recommendedName>
</protein>
<dbReference type="GO" id="GO:0003676">
    <property type="term" value="F:nucleic acid binding"/>
    <property type="evidence" value="ECO:0007669"/>
    <property type="project" value="InterPro"/>
</dbReference>